<keyword evidence="2" id="KW-1185">Reference proteome</keyword>
<name>A0ABQ9ZFV5_9CRUS</name>
<evidence type="ECO:0000313" key="2">
    <source>
        <dbReference type="Proteomes" id="UP001234178"/>
    </source>
</evidence>
<dbReference type="EMBL" id="JAOYFB010000003">
    <property type="protein sequence ID" value="KAK4011817.1"/>
    <property type="molecule type" value="Genomic_DNA"/>
</dbReference>
<proteinExistence type="predicted"/>
<accession>A0ABQ9ZFV5</accession>
<evidence type="ECO:0000313" key="1">
    <source>
        <dbReference type="EMBL" id="KAK4011817.1"/>
    </source>
</evidence>
<protein>
    <submittedName>
        <fullName evidence="1">Uncharacterized protein</fullName>
    </submittedName>
</protein>
<reference evidence="1 2" key="1">
    <citation type="journal article" date="2023" name="Nucleic Acids Res.">
        <title>The hologenome of Daphnia magna reveals possible DNA methylation and microbiome-mediated evolution of the host genome.</title>
        <authorList>
            <person name="Chaturvedi A."/>
            <person name="Li X."/>
            <person name="Dhandapani V."/>
            <person name="Marshall H."/>
            <person name="Kissane S."/>
            <person name="Cuenca-Cambronero M."/>
            <person name="Asole G."/>
            <person name="Calvet F."/>
            <person name="Ruiz-Romero M."/>
            <person name="Marangio P."/>
            <person name="Guigo R."/>
            <person name="Rago D."/>
            <person name="Mirbahai L."/>
            <person name="Eastwood N."/>
            <person name="Colbourne J.K."/>
            <person name="Zhou J."/>
            <person name="Mallon E."/>
            <person name="Orsini L."/>
        </authorList>
    </citation>
    <scope>NUCLEOTIDE SEQUENCE [LARGE SCALE GENOMIC DNA]</scope>
    <source>
        <strain evidence="1">LRV0_1</strain>
    </source>
</reference>
<sequence length="128" mass="14509">MWIQSASGQVLAAQQLYGCIHLLDVIKLMKNYPCKSNSGSKPDDLGAEVQKEDGTRFQKTWYLKSSAIKINSMSELTIYLADRSLTFAFHCAETPVLVLNYGCRYQIAWPVLLKDCPIEALIEHVDYF</sequence>
<comment type="caution">
    <text evidence="1">The sequence shown here is derived from an EMBL/GenBank/DDBJ whole genome shotgun (WGS) entry which is preliminary data.</text>
</comment>
<organism evidence="1 2">
    <name type="scientific">Daphnia magna</name>
    <dbReference type="NCBI Taxonomy" id="35525"/>
    <lineage>
        <taxon>Eukaryota</taxon>
        <taxon>Metazoa</taxon>
        <taxon>Ecdysozoa</taxon>
        <taxon>Arthropoda</taxon>
        <taxon>Crustacea</taxon>
        <taxon>Branchiopoda</taxon>
        <taxon>Diplostraca</taxon>
        <taxon>Cladocera</taxon>
        <taxon>Anomopoda</taxon>
        <taxon>Daphniidae</taxon>
        <taxon>Daphnia</taxon>
    </lineage>
</organism>
<gene>
    <name evidence="1" type="ORF">OUZ56_020929</name>
</gene>
<dbReference type="Proteomes" id="UP001234178">
    <property type="component" value="Unassembled WGS sequence"/>
</dbReference>